<dbReference type="PROSITE" id="PS50110">
    <property type="entry name" value="RESPONSE_REGULATORY"/>
    <property type="match status" value="1"/>
</dbReference>
<dbReference type="PROSITE" id="PS00041">
    <property type="entry name" value="HTH_ARAC_FAMILY_1"/>
    <property type="match status" value="1"/>
</dbReference>
<keyword evidence="12" id="KW-1185">Reference proteome</keyword>
<dbReference type="InterPro" id="IPR018062">
    <property type="entry name" value="HTH_AraC-typ_CS"/>
</dbReference>
<evidence type="ECO:0000259" key="10">
    <source>
        <dbReference type="PROSITE" id="PS50110"/>
    </source>
</evidence>
<keyword evidence="3 8" id="KW-0597">Phosphoprotein</keyword>
<feature type="modified residue" description="4-aspartylphosphate" evidence="8">
    <location>
        <position position="54"/>
    </location>
</feature>
<evidence type="ECO:0000313" key="12">
    <source>
        <dbReference type="Proteomes" id="UP001153404"/>
    </source>
</evidence>
<sequence>MKLLIVEDEYRVRERIALGIPWEAHGIEVAGAVENGREAIAAMREAHIDIVVTDIHMPDVGGLELAKLLKRDHAHAKVIILTGYDQFEYARESIDQGVFKYLVKPAENELILDTVLNAKRLREQELYDRHNLSQLERRWKEHLPRLKELFYKNWLNGRYAGWELAKRSEEIGFALQGRTLLSAVVDMDPTAGNDDRFPPDERALLQFALFNIAKDVLAEADEEDAAFETIALQDDDGLTAVIFIASSPAGGEALRQLADQQLGKLLGTVKDCLKLTASAGIGAEVTDPALLPVAYKQCRMALQERIVLGRETIIRYRHDVPADASWLNMNDMEKEIEIAIDTGSEGRRAALIAALMEKGFSPGRQLADAKEMLLRITALLTRIVHAHGWSLRETLGADYEDFMNFNQLLTKEQVTTWLERMMARIGRSVAERRRSGTHVTVGEIMAYVEAHLGEEELSLYAVAAKLYINYSYASRIIKEVTGSSFSESVLRLRMEKAKALLAGGAKVYEAAEQVGYKHVNYFSKNFQKYWGIKPSDMQA</sequence>
<dbReference type="PROSITE" id="PS01124">
    <property type="entry name" value="HTH_ARAC_FAMILY_2"/>
    <property type="match status" value="1"/>
</dbReference>
<accession>A0A9X4QT15</accession>
<evidence type="ECO:0000256" key="3">
    <source>
        <dbReference type="ARBA" id="ARBA00022553"/>
    </source>
</evidence>
<feature type="domain" description="HTH araC/xylS-type" evidence="9">
    <location>
        <begin position="442"/>
        <end position="539"/>
    </location>
</feature>
<dbReference type="PANTHER" id="PTHR42713:SF3">
    <property type="entry name" value="TRANSCRIPTIONAL REGULATORY PROTEIN HPTR"/>
    <property type="match status" value="1"/>
</dbReference>
<comment type="subcellular location">
    <subcellularLocation>
        <location evidence="1">Cytoplasm</location>
    </subcellularLocation>
</comment>
<proteinExistence type="predicted"/>
<dbReference type="GO" id="GO:0005737">
    <property type="term" value="C:cytoplasm"/>
    <property type="evidence" value="ECO:0007669"/>
    <property type="project" value="UniProtKB-SubCell"/>
</dbReference>
<keyword evidence="5" id="KW-0805">Transcription regulation</keyword>
<feature type="domain" description="Response regulatory" evidence="10">
    <location>
        <begin position="2"/>
        <end position="119"/>
    </location>
</feature>
<dbReference type="GO" id="GO:0043565">
    <property type="term" value="F:sequence-specific DNA binding"/>
    <property type="evidence" value="ECO:0007669"/>
    <property type="project" value="InterPro"/>
</dbReference>
<dbReference type="Gene3D" id="1.10.10.60">
    <property type="entry name" value="Homeodomain-like"/>
    <property type="match status" value="2"/>
</dbReference>
<dbReference type="Pfam" id="PF00072">
    <property type="entry name" value="Response_reg"/>
    <property type="match status" value="1"/>
</dbReference>
<dbReference type="SUPFAM" id="SSF52172">
    <property type="entry name" value="CheY-like"/>
    <property type="match status" value="1"/>
</dbReference>
<protein>
    <submittedName>
        <fullName evidence="11">Response regulator</fullName>
    </submittedName>
</protein>
<evidence type="ECO:0000256" key="1">
    <source>
        <dbReference type="ARBA" id="ARBA00004496"/>
    </source>
</evidence>
<dbReference type="SMART" id="SM00448">
    <property type="entry name" value="REC"/>
    <property type="match status" value="1"/>
</dbReference>
<organism evidence="11 12">
    <name type="scientific">Cohnella rhizosphaerae</name>
    <dbReference type="NCBI Taxonomy" id="1457232"/>
    <lineage>
        <taxon>Bacteria</taxon>
        <taxon>Bacillati</taxon>
        <taxon>Bacillota</taxon>
        <taxon>Bacilli</taxon>
        <taxon>Bacillales</taxon>
        <taxon>Paenibacillaceae</taxon>
        <taxon>Cohnella</taxon>
    </lineage>
</organism>
<evidence type="ECO:0000256" key="5">
    <source>
        <dbReference type="ARBA" id="ARBA00023015"/>
    </source>
</evidence>
<dbReference type="RefSeq" id="WP_277531409.1">
    <property type="nucleotide sequence ID" value="NZ_JAPDIA010000003.1"/>
</dbReference>
<dbReference type="InterPro" id="IPR011006">
    <property type="entry name" value="CheY-like_superfamily"/>
</dbReference>
<reference evidence="11" key="1">
    <citation type="submission" date="2022-10" db="EMBL/GenBank/DDBJ databases">
        <title>Comparative genomic analysis of Cohnella hashimotonis sp. nov., isolated from the International Space Station.</title>
        <authorList>
            <person name="Simpson A."/>
            <person name="Venkateswaran K."/>
        </authorList>
    </citation>
    <scope>NUCLEOTIDE SEQUENCE</scope>
    <source>
        <strain evidence="11">DSM 28161</strain>
    </source>
</reference>
<dbReference type="Proteomes" id="UP001153404">
    <property type="component" value="Unassembled WGS sequence"/>
</dbReference>
<keyword evidence="4" id="KW-0902">Two-component regulatory system</keyword>
<dbReference type="GO" id="GO:0003700">
    <property type="term" value="F:DNA-binding transcription factor activity"/>
    <property type="evidence" value="ECO:0007669"/>
    <property type="project" value="InterPro"/>
</dbReference>
<keyword evidence="6" id="KW-0238">DNA-binding</keyword>
<evidence type="ECO:0000259" key="9">
    <source>
        <dbReference type="PROSITE" id="PS01124"/>
    </source>
</evidence>
<comment type="caution">
    <text evidence="11">The sequence shown here is derived from an EMBL/GenBank/DDBJ whole genome shotgun (WGS) entry which is preliminary data.</text>
</comment>
<dbReference type="EMBL" id="JAPDIA010000003">
    <property type="protein sequence ID" value="MDG0809878.1"/>
    <property type="molecule type" value="Genomic_DNA"/>
</dbReference>
<dbReference type="InterPro" id="IPR009057">
    <property type="entry name" value="Homeodomain-like_sf"/>
</dbReference>
<evidence type="ECO:0000256" key="6">
    <source>
        <dbReference type="ARBA" id="ARBA00023125"/>
    </source>
</evidence>
<dbReference type="Gene3D" id="3.40.50.2300">
    <property type="match status" value="1"/>
</dbReference>
<dbReference type="InterPro" id="IPR051552">
    <property type="entry name" value="HptR"/>
</dbReference>
<keyword evidence="7" id="KW-0804">Transcription</keyword>
<evidence type="ECO:0000256" key="7">
    <source>
        <dbReference type="ARBA" id="ARBA00023163"/>
    </source>
</evidence>
<dbReference type="GO" id="GO:0000160">
    <property type="term" value="P:phosphorelay signal transduction system"/>
    <property type="evidence" value="ECO:0007669"/>
    <property type="project" value="UniProtKB-KW"/>
</dbReference>
<gene>
    <name evidence="11" type="ORF">OMP40_11420</name>
</gene>
<dbReference type="SMART" id="SM00342">
    <property type="entry name" value="HTH_ARAC"/>
    <property type="match status" value="1"/>
</dbReference>
<dbReference type="Pfam" id="PF12833">
    <property type="entry name" value="HTH_18"/>
    <property type="match status" value="1"/>
</dbReference>
<evidence type="ECO:0000256" key="4">
    <source>
        <dbReference type="ARBA" id="ARBA00023012"/>
    </source>
</evidence>
<dbReference type="InterPro" id="IPR001789">
    <property type="entry name" value="Sig_transdc_resp-reg_receiver"/>
</dbReference>
<keyword evidence="2" id="KW-0963">Cytoplasm</keyword>
<dbReference type="PANTHER" id="PTHR42713">
    <property type="entry name" value="HISTIDINE KINASE-RELATED"/>
    <property type="match status" value="1"/>
</dbReference>
<name>A0A9X4QT15_9BACL</name>
<dbReference type="InterPro" id="IPR018060">
    <property type="entry name" value="HTH_AraC"/>
</dbReference>
<evidence type="ECO:0000256" key="2">
    <source>
        <dbReference type="ARBA" id="ARBA00022490"/>
    </source>
</evidence>
<dbReference type="SUPFAM" id="SSF46689">
    <property type="entry name" value="Homeodomain-like"/>
    <property type="match status" value="1"/>
</dbReference>
<dbReference type="AlphaFoldDB" id="A0A9X4QT15"/>
<evidence type="ECO:0000256" key="8">
    <source>
        <dbReference type="PROSITE-ProRule" id="PRU00169"/>
    </source>
</evidence>
<dbReference type="CDD" id="cd17536">
    <property type="entry name" value="REC_YesN-like"/>
    <property type="match status" value="1"/>
</dbReference>
<evidence type="ECO:0000313" key="11">
    <source>
        <dbReference type="EMBL" id="MDG0809878.1"/>
    </source>
</evidence>